<keyword evidence="9" id="KW-1185">Reference proteome</keyword>
<dbReference type="SUPFAM" id="SSF54862">
    <property type="entry name" value="4Fe-4S ferredoxins"/>
    <property type="match status" value="1"/>
</dbReference>
<sequence length="84" mass="8575">MSPVQVIADTDRCIGAGQCVLTAGHLFDQDEDGIVQLLTGAVDTEGDVALARQAEHLCPAAALKIQPVAGYVAGNDATQGQRGA</sequence>
<dbReference type="Gene3D" id="3.30.70.20">
    <property type="match status" value="1"/>
</dbReference>
<dbReference type="PANTHER" id="PTHR36923:SF3">
    <property type="entry name" value="FERREDOXIN"/>
    <property type="match status" value="1"/>
</dbReference>
<keyword evidence="5" id="KW-0408">Iron</keyword>
<evidence type="ECO:0000313" key="9">
    <source>
        <dbReference type="Proteomes" id="UP001595908"/>
    </source>
</evidence>
<keyword evidence="3" id="KW-0479">Metal-binding</keyword>
<dbReference type="EMBL" id="JBHSJE010000023">
    <property type="protein sequence ID" value="MFC4983690.1"/>
    <property type="molecule type" value="Genomic_DNA"/>
</dbReference>
<proteinExistence type="predicted"/>
<protein>
    <submittedName>
        <fullName evidence="8">Ferredoxin</fullName>
    </submittedName>
</protein>
<accession>A0ABV9VKS2</accession>
<dbReference type="GeneID" id="31237680"/>
<dbReference type="Proteomes" id="UP001595908">
    <property type="component" value="Unassembled WGS sequence"/>
</dbReference>
<comment type="cofactor">
    <cofactor evidence="1">
        <name>[3Fe-4S] cluster</name>
        <dbReference type="ChEBI" id="CHEBI:21137"/>
    </cofactor>
</comment>
<evidence type="ECO:0000256" key="4">
    <source>
        <dbReference type="ARBA" id="ARBA00022982"/>
    </source>
</evidence>
<keyword evidence="2" id="KW-0813">Transport</keyword>
<dbReference type="RefSeq" id="WP_341864672.1">
    <property type="nucleotide sequence ID" value="NZ_JBHSJE010000023.1"/>
</dbReference>
<organism evidence="8 9">
    <name type="scientific">Streptomyces atroolivaceus</name>
    <dbReference type="NCBI Taxonomy" id="66869"/>
    <lineage>
        <taxon>Bacteria</taxon>
        <taxon>Bacillati</taxon>
        <taxon>Actinomycetota</taxon>
        <taxon>Actinomycetes</taxon>
        <taxon>Kitasatosporales</taxon>
        <taxon>Streptomycetaceae</taxon>
        <taxon>Streptomyces</taxon>
    </lineage>
</organism>
<evidence type="ECO:0000256" key="6">
    <source>
        <dbReference type="ARBA" id="ARBA00023014"/>
    </source>
</evidence>
<keyword evidence="7" id="KW-0003">3Fe-4S</keyword>
<dbReference type="Pfam" id="PF13459">
    <property type="entry name" value="Fer4_15"/>
    <property type="match status" value="1"/>
</dbReference>
<keyword evidence="6" id="KW-0411">Iron-sulfur</keyword>
<gene>
    <name evidence="8" type="ORF">ACFPL4_36165</name>
</gene>
<dbReference type="PANTHER" id="PTHR36923">
    <property type="entry name" value="FERREDOXIN"/>
    <property type="match status" value="1"/>
</dbReference>
<name>A0ABV9VKS2_STRAZ</name>
<keyword evidence="4" id="KW-0249">Electron transport</keyword>
<comment type="caution">
    <text evidence="8">The sequence shown here is derived from an EMBL/GenBank/DDBJ whole genome shotgun (WGS) entry which is preliminary data.</text>
</comment>
<evidence type="ECO:0000313" key="8">
    <source>
        <dbReference type="EMBL" id="MFC4983690.1"/>
    </source>
</evidence>
<evidence type="ECO:0000256" key="1">
    <source>
        <dbReference type="ARBA" id="ARBA00001927"/>
    </source>
</evidence>
<dbReference type="InterPro" id="IPR051269">
    <property type="entry name" value="Fe-S_cluster_ET"/>
</dbReference>
<evidence type="ECO:0000256" key="3">
    <source>
        <dbReference type="ARBA" id="ARBA00022723"/>
    </source>
</evidence>
<evidence type="ECO:0000256" key="5">
    <source>
        <dbReference type="ARBA" id="ARBA00023004"/>
    </source>
</evidence>
<reference evidence="9" key="1">
    <citation type="journal article" date="2019" name="Int. J. Syst. Evol. Microbiol.">
        <title>The Global Catalogue of Microorganisms (GCM) 10K type strain sequencing project: providing services to taxonomists for standard genome sequencing and annotation.</title>
        <authorList>
            <consortium name="The Broad Institute Genomics Platform"/>
            <consortium name="The Broad Institute Genome Sequencing Center for Infectious Disease"/>
            <person name="Wu L."/>
            <person name="Ma J."/>
        </authorList>
    </citation>
    <scope>NUCLEOTIDE SEQUENCE [LARGE SCALE GENOMIC DNA]</scope>
    <source>
        <strain evidence="9">ICMP 257</strain>
    </source>
</reference>
<evidence type="ECO:0000256" key="7">
    <source>
        <dbReference type="ARBA" id="ARBA00023291"/>
    </source>
</evidence>
<evidence type="ECO:0000256" key="2">
    <source>
        <dbReference type="ARBA" id="ARBA00022448"/>
    </source>
</evidence>